<dbReference type="InterPro" id="IPR050347">
    <property type="entry name" value="Bact_Beta-galactosidase"/>
</dbReference>
<name>A0A642V0Q9_9ASCO</name>
<dbReference type="InterPro" id="IPR013783">
    <property type="entry name" value="Ig-like_fold"/>
</dbReference>
<comment type="similarity">
    <text evidence="2 7">Belongs to the glycosyl hydrolase 2 family.</text>
</comment>
<keyword evidence="5 7" id="KW-0326">Glycosidase</keyword>
<dbReference type="EC" id="3.2.1.23" evidence="3"/>
<evidence type="ECO:0000256" key="3">
    <source>
        <dbReference type="ARBA" id="ARBA00012756"/>
    </source>
</evidence>
<dbReference type="InterPro" id="IPR006102">
    <property type="entry name" value="Ig-like_GH2"/>
</dbReference>
<keyword evidence="4 7" id="KW-0378">Hydrolase</keyword>
<dbReference type="InterPro" id="IPR011013">
    <property type="entry name" value="Gal_mutarotase_sf_dom"/>
</dbReference>
<dbReference type="Pfam" id="PF02836">
    <property type="entry name" value="Glyco_hydro_2_C"/>
    <property type="match status" value="1"/>
</dbReference>
<dbReference type="InterPro" id="IPR006103">
    <property type="entry name" value="Glyco_hydro_2_cat"/>
</dbReference>
<dbReference type="InterPro" id="IPR006104">
    <property type="entry name" value="Glyco_hydro_2_N"/>
</dbReference>
<dbReference type="GO" id="GO:0030246">
    <property type="term" value="F:carbohydrate binding"/>
    <property type="evidence" value="ECO:0007669"/>
    <property type="project" value="InterPro"/>
</dbReference>
<evidence type="ECO:0000256" key="1">
    <source>
        <dbReference type="ARBA" id="ARBA00001412"/>
    </source>
</evidence>
<evidence type="ECO:0000256" key="2">
    <source>
        <dbReference type="ARBA" id="ARBA00007401"/>
    </source>
</evidence>
<evidence type="ECO:0000313" key="9">
    <source>
        <dbReference type="EMBL" id="KAA8909362.1"/>
    </source>
</evidence>
<dbReference type="Pfam" id="PF16353">
    <property type="entry name" value="LacZ_4"/>
    <property type="match status" value="1"/>
</dbReference>
<organism evidence="9 10">
    <name type="scientific">Trichomonascus ciferrii</name>
    <dbReference type="NCBI Taxonomy" id="44093"/>
    <lineage>
        <taxon>Eukaryota</taxon>
        <taxon>Fungi</taxon>
        <taxon>Dikarya</taxon>
        <taxon>Ascomycota</taxon>
        <taxon>Saccharomycotina</taxon>
        <taxon>Dipodascomycetes</taxon>
        <taxon>Dipodascales</taxon>
        <taxon>Trichomonascaceae</taxon>
        <taxon>Trichomonascus</taxon>
        <taxon>Trichomonascus ciferrii complex</taxon>
    </lineage>
</organism>
<evidence type="ECO:0000256" key="7">
    <source>
        <dbReference type="RuleBase" id="RU361154"/>
    </source>
</evidence>
<accession>A0A642V0Q9</accession>
<dbReference type="Pfam" id="PF02929">
    <property type="entry name" value="Bgal_small_N"/>
    <property type="match status" value="1"/>
</dbReference>
<dbReference type="PANTHER" id="PTHR46323:SF2">
    <property type="entry name" value="BETA-GALACTOSIDASE"/>
    <property type="match status" value="1"/>
</dbReference>
<dbReference type="InterPro" id="IPR008979">
    <property type="entry name" value="Galactose-bd-like_sf"/>
</dbReference>
<dbReference type="InterPro" id="IPR006101">
    <property type="entry name" value="Glyco_hydro_2"/>
</dbReference>
<dbReference type="Pfam" id="PF00703">
    <property type="entry name" value="Glyco_hydro_2"/>
    <property type="match status" value="1"/>
</dbReference>
<dbReference type="PROSITE" id="PS00608">
    <property type="entry name" value="GLYCOSYL_HYDROL_F2_2"/>
    <property type="match status" value="1"/>
</dbReference>
<dbReference type="SUPFAM" id="SSF49785">
    <property type="entry name" value="Galactose-binding domain-like"/>
    <property type="match status" value="1"/>
</dbReference>
<dbReference type="PROSITE" id="PS00719">
    <property type="entry name" value="GLYCOSYL_HYDROL_F2_1"/>
    <property type="match status" value="1"/>
</dbReference>
<keyword evidence="10" id="KW-1185">Reference proteome</keyword>
<dbReference type="InterPro" id="IPR004199">
    <property type="entry name" value="B-gal_small/dom_5"/>
</dbReference>
<dbReference type="EMBL" id="SWFS01000342">
    <property type="protein sequence ID" value="KAA8909362.1"/>
    <property type="molecule type" value="Genomic_DNA"/>
</dbReference>
<dbReference type="OrthoDB" id="408320at2759"/>
<dbReference type="PRINTS" id="PR00132">
    <property type="entry name" value="GLHYDRLASE2"/>
</dbReference>
<dbReference type="InterPro" id="IPR014718">
    <property type="entry name" value="GH-type_carb-bd"/>
</dbReference>
<dbReference type="SUPFAM" id="SSF74650">
    <property type="entry name" value="Galactose mutarotase-like"/>
    <property type="match status" value="1"/>
</dbReference>
<protein>
    <recommendedName>
        <fullName evidence="3">beta-galactosidase</fullName>
        <ecNumber evidence="3">3.2.1.23</ecNumber>
    </recommendedName>
    <alternativeName>
        <fullName evidence="6">Lactase</fullName>
    </alternativeName>
</protein>
<comment type="catalytic activity">
    <reaction evidence="1">
        <text>Hydrolysis of terminal non-reducing beta-D-galactose residues in beta-D-galactosides.</text>
        <dbReference type="EC" id="3.2.1.23"/>
    </reaction>
</comment>
<dbReference type="PANTHER" id="PTHR46323">
    <property type="entry name" value="BETA-GALACTOSIDASE"/>
    <property type="match status" value="1"/>
</dbReference>
<dbReference type="Proteomes" id="UP000761534">
    <property type="component" value="Unassembled WGS sequence"/>
</dbReference>
<dbReference type="SUPFAM" id="SSF51445">
    <property type="entry name" value="(Trans)glycosidases"/>
    <property type="match status" value="1"/>
</dbReference>
<dbReference type="GO" id="GO:0009341">
    <property type="term" value="C:beta-galactosidase complex"/>
    <property type="evidence" value="ECO:0007669"/>
    <property type="project" value="InterPro"/>
</dbReference>
<dbReference type="SUPFAM" id="SSF49303">
    <property type="entry name" value="beta-Galactosidase/glucuronidase domain"/>
    <property type="match status" value="2"/>
</dbReference>
<dbReference type="Gene3D" id="2.60.120.260">
    <property type="entry name" value="Galactose-binding domain-like"/>
    <property type="match status" value="1"/>
</dbReference>
<evidence type="ECO:0000313" key="10">
    <source>
        <dbReference type="Proteomes" id="UP000761534"/>
    </source>
</evidence>
<evidence type="ECO:0000256" key="6">
    <source>
        <dbReference type="ARBA" id="ARBA00032230"/>
    </source>
</evidence>
<proteinExistence type="inferred from homology"/>
<dbReference type="GO" id="GO:0004565">
    <property type="term" value="F:beta-galactosidase activity"/>
    <property type="evidence" value="ECO:0007669"/>
    <property type="project" value="UniProtKB-EC"/>
</dbReference>
<dbReference type="SMART" id="SM01038">
    <property type="entry name" value="Bgal_small_N"/>
    <property type="match status" value="1"/>
</dbReference>
<dbReference type="Gene3D" id="2.70.98.10">
    <property type="match status" value="1"/>
</dbReference>
<dbReference type="VEuPathDB" id="FungiDB:TRICI_004528"/>
<dbReference type="InterPro" id="IPR023232">
    <property type="entry name" value="Glyco_hydro_2_AS"/>
</dbReference>
<gene>
    <name evidence="9" type="ORF">TRICI_004528</name>
</gene>
<evidence type="ECO:0000256" key="5">
    <source>
        <dbReference type="ARBA" id="ARBA00023295"/>
    </source>
</evidence>
<dbReference type="Pfam" id="PF02837">
    <property type="entry name" value="Glyco_hydro_2_N"/>
    <property type="match status" value="1"/>
</dbReference>
<feature type="domain" description="Beta galactosidase small chain/" evidence="8">
    <location>
        <begin position="744"/>
        <end position="1043"/>
    </location>
</feature>
<dbReference type="InterPro" id="IPR023230">
    <property type="entry name" value="Glyco_hydro_2_CS"/>
</dbReference>
<dbReference type="GO" id="GO:0005990">
    <property type="term" value="P:lactose catabolic process"/>
    <property type="evidence" value="ECO:0007669"/>
    <property type="project" value="TreeGrafter"/>
</dbReference>
<dbReference type="AlphaFoldDB" id="A0A642V0Q9"/>
<sequence>MEQYIEEVGTFSKKRLDARAYDIPESSECLNGDWRFKLCETVKEGLNDAKNGGEDCCDSIHVPGHWQLQGYGNPQYTNISYPIPVNPPYVPTDNPTGVYVKHFKPKKHVGDKDDRFRIRFDGVDSALYVFLNGEFVGFSLGSRNPAEFDVTGVLDTTITNCLVAVVPQWSSGTYIEDQDQWWLSGIFRDVHVIGYKRVGHIEDYEIQTLAIQRDAAQIKLEARIEHTSDVGVDLVWKIEHAESDSITHVNAKEMCHSERFSGTITMSTEIRNPRLWSAETPHLYHVELQLWNNGVMLHRIKTHLGIRTIEIQGEVLLINGKEVLFKGMNRHDDNARKGRAISEEDVKHDLLVMKQHNVNAVRCSHYPSHPSLLHWADVYGLYVIDEADLECHGFGFAFMGKSGHGGKGQQRLDPKIEHRSEAYTSDNPEWRETYLERLRQMVYRDRNHPSVIMWSLGNESFFGSNHVEMYKWVKARYPKWPVHYEGDGRDTTMDIYSCMYPSFSWVDQCGRDKNQKPMILCEYGHAMGNGPGGLDEYQDLFYKHRRLQGGFIWEWANHGLVKKVPGQSNKYFYAYGGDFDEPIHDGTFVMDGICDSEHMPTPGLVQLKHVYRPAEIVFSRPSTHEIAFKVVNFNTFVGLDEYEIVFNVLGVLRLAPGTPQRLVETTVLPHKDWHTISLPSKVSELTKQGYDVIATASLRLAESKAWAPKGHEVSFGQHIIPSDKKDQFSGNNPIEVVESPILIQISAGKAVIELSKATGRFKKVTKNGESVVKSGPELGFSRAPTDNDLGGDAKGWKAHQLHNLVESVDSVQVHDKGSYARVIVKKWIAPPKVQWGFATEVEYIFSRSMTDLVMDVSTTIKPKGYFPDTLPRIGMDFVLPESMETVAWYGRGPGETYPDSKTGNRIGWFECANSDLFTPYEVPQDNGNRSGIRWVSVSSKSINPSTTKRLSQTFQEVFQGPIENNRFSIISNDDNHLLNFESQPWSPKELEKAGHPYELGAKNNHFRIDFAVHGLGTASCGPGVQEKYKLKTDSTHAYQARMIIHDV</sequence>
<reference evidence="9" key="1">
    <citation type="journal article" date="2019" name="G3 (Bethesda)">
        <title>Genome Assemblies of Two Rare Opportunistic Yeast Pathogens: Diutina rugosa (syn. Candida rugosa) and Trichomonascus ciferrii (syn. Candida ciferrii).</title>
        <authorList>
            <person name="Mixao V."/>
            <person name="Saus E."/>
            <person name="Hansen A.P."/>
            <person name="Lass-Florl C."/>
            <person name="Gabaldon T."/>
        </authorList>
    </citation>
    <scope>NUCLEOTIDE SEQUENCE</scope>
    <source>
        <strain evidence="9">CBS 4856</strain>
    </source>
</reference>
<dbReference type="Gene3D" id="3.20.20.80">
    <property type="entry name" value="Glycosidases"/>
    <property type="match status" value="1"/>
</dbReference>
<evidence type="ECO:0000259" key="8">
    <source>
        <dbReference type="SMART" id="SM01038"/>
    </source>
</evidence>
<dbReference type="InterPro" id="IPR036156">
    <property type="entry name" value="Beta-gal/glucu_dom_sf"/>
</dbReference>
<dbReference type="InterPro" id="IPR032312">
    <property type="entry name" value="LacZ_4"/>
</dbReference>
<evidence type="ECO:0000256" key="4">
    <source>
        <dbReference type="ARBA" id="ARBA00022801"/>
    </source>
</evidence>
<dbReference type="Gene3D" id="2.60.40.10">
    <property type="entry name" value="Immunoglobulins"/>
    <property type="match status" value="2"/>
</dbReference>
<dbReference type="InterPro" id="IPR017853">
    <property type="entry name" value="GH"/>
</dbReference>
<comment type="caution">
    <text evidence="9">The sequence shown here is derived from an EMBL/GenBank/DDBJ whole genome shotgun (WGS) entry which is preliminary data.</text>
</comment>